<dbReference type="GO" id="GO:0003677">
    <property type="term" value="F:DNA binding"/>
    <property type="evidence" value="ECO:0007669"/>
    <property type="project" value="UniProtKB-KW"/>
</dbReference>
<dbReference type="SMART" id="SM00420">
    <property type="entry name" value="HTH_DEOR"/>
    <property type="match status" value="1"/>
</dbReference>
<dbReference type="Pfam" id="PF00455">
    <property type="entry name" value="DeoRC"/>
    <property type="match status" value="1"/>
</dbReference>
<organism evidence="5 6">
    <name type="scientific">Acidisoma cellulosilyticum</name>
    <dbReference type="NCBI Taxonomy" id="2802395"/>
    <lineage>
        <taxon>Bacteria</taxon>
        <taxon>Pseudomonadati</taxon>
        <taxon>Pseudomonadota</taxon>
        <taxon>Alphaproteobacteria</taxon>
        <taxon>Acetobacterales</taxon>
        <taxon>Acidocellaceae</taxon>
        <taxon>Acidisoma</taxon>
    </lineage>
</organism>
<evidence type="ECO:0000256" key="2">
    <source>
        <dbReference type="ARBA" id="ARBA00023125"/>
    </source>
</evidence>
<dbReference type="PROSITE" id="PS00894">
    <property type="entry name" value="HTH_DEOR_1"/>
    <property type="match status" value="1"/>
</dbReference>
<evidence type="ECO:0000256" key="3">
    <source>
        <dbReference type="ARBA" id="ARBA00023163"/>
    </source>
</evidence>
<dbReference type="Pfam" id="PF08220">
    <property type="entry name" value="HTH_DeoR"/>
    <property type="match status" value="1"/>
</dbReference>
<dbReference type="Gene3D" id="3.40.50.1360">
    <property type="match status" value="1"/>
</dbReference>
<gene>
    <name evidence="5" type="ORF">ACELLULO517_18465</name>
</gene>
<dbReference type="AlphaFoldDB" id="A0A963Z5G7"/>
<evidence type="ECO:0000256" key="1">
    <source>
        <dbReference type="ARBA" id="ARBA00023015"/>
    </source>
</evidence>
<dbReference type="RefSeq" id="WP_227308900.1">
    <property type="nucleotide sequence ID" value="NZ_JAESVA010000006.1"/>
</dbReference>
<dbReference type="SUPFAM" id="SSF46785">
    <property type="entry name" value="Winged helix' DNA-binding domain"/>
    <property type="match status" value="1"/>
</dbReference>
<sequence length="255" mass="26926">MRRSRNRREAILAEVKNGQADVDRLAASFGVSASTIRRDLQELSASQAVTRTYGGAILTPGPVTDVEQSLQARRAVNRSAKAAIAAAALALLRDGERLILDGGSTVAAMGQGLRQRRHLIITNNMPLVPLLAGMAEIEVMVLGGAVRSISMATSGPVAEQALRQVTADICFVSADGVVAGRGLCEAMPEQTALKSLMMAQASEIVVLADSSKLGQAKQPFWAPLDRPWTLITDAAADPMQCRLLEGSGAKVIRAE</sequence>
<dbReference type="InterPro" id="IPR018356">
    <property type="entry name" value="Tscrpt_reg_HTH_DeoR_CS"/>
</dbReference>
<reference evidence="5 6" key="1">
    <citation type="journal article" date="2021" name="Microorganisms">
        <title>Acidisoma silvae sp. nov. and Acidisomacellulosilytica sp. nov., Two Acidophilic Bacteria Isolated from Decaying Wood, Hydrolyzing Cellulose and Producing Poly-3-hydroxybutyrate.</title>
        <authorList>
            <person name="Mieszkin S."/>
            <person name="Pouder E."/>
            <person name="Uroz S."/>
            <person name="Simon-Colin C."/>
            <person name="Alain K."/>
        </authorList>
    </citation>
    <scope>NUCLEOTIDE SEQUENCE [LARGE SCALE GENOMIC DNA]</scope>
    <source>
        <strain evidence="5 6">HW T5.17</strain>
    </source>
</reference>
<dbReference type="InterPro" id="IPR001034">
    <property type="entry name" value="DeoR_HTH"/>
</dbReference>
<evidence type="ECO:0000313" key="6">
    <source>
        <dbReference type="Proteomes" id="UP000721844"/>
    </source>
</evidence>
<dbReference type="SUPFAM" id="SSF100950">
    <property type="entry name" value="NagB/RpiA/CoA transferase-like"/>
    <property type="match status" value="1"/>
</dbReference>
<feature type="domain" description="HTH deoR-type" evidence="4">
    <location>
        <begin position="3"/>
        <end position="58"/>
    </location>
</feature>
<proteinExistence type="predicted"/>
<dbReference type="PROSITE" id="PS51000">
    <property type="entry name" value="HTH_DEOR_2"/>
    <property type="match status" value="1"/>
</dbReference>
<dbReference type="PRINTS" id="PR00037">
    <property type="entry name" value="HTHLACR"/>
</dbReference>
<evidence type="ECO:0000259" key="4">
    <source>
        <dbReference type="PROSITE" id="PS51000"/>
    </source>
</evidence>
<dbReference type="InterPro" id="IPR037171">
    <property type="entry name" value="NagB/RpiA_transferase-like"/>
</dbReference>
<keyword evidence="2" id="KW-0238">DNA-binding</keyword>
<dbReference type="Proteomes" id="UP000721844">
    <property type="component" value="Unassembled WGS sequence"/>
</dbReference>
<keyword evidence="6" id="KW-1185">Reference proteome</keyword>
<dbReference type="PANTHER" id="PTHR30363">
    <property type="entry name" value="HTH-TYPE TRANSCRIPTIONAL REGULATOR SRLR-RELATED"/>
    <property type="match status" value="1"/>
</dbReference>
<dbReference type="InterPro" id="IPR014036">
    <property type="entry name" value="DeoR-like_C"/>
</dbReference>
<dbReference type="EMBL" id="JAESVA010000006">
    <property type="protein sequence ID" value="MCB8882237.1"/>
    <property type="molecule type" value="Genomic_DNA"/>
</dbReference>
<comment type="caution">
    <text evidence="5">The sequence shown here is derived from an EMBL/GenBank/DDBJ whole genome shotgun (WGS) entry which is preliminary data.</text>
</comment>
<evidence type="ECO:0000313" key="5">
    <source>
        <dbReference type="EMBL" id="MCB8882237.1"/>
    </source>
</evidence>
<dbReference type="InterPro" id="IPR036390">
    <property type="entry name" value="WH_DNA-bd_sf"/>
</dbReference>
<accession>A0A963Z5G7</accession>
<keyword evidence="1" id="KW-0805">Transcription regulation</keyword>
<dbReference type="SMART" id="SM01134">
    <property type="entry name" value="DeoRC"/>
    <property type="match status" value="1"/>
</dbReference>
<dbReference type="InterPro" id="IPR050313">
    <property type="entry name" value="Carb_Metab_HTH_regulators"/>
</dbReference>
<protein>
    <submittedName>
        <fullName evidence="5">DeoR/GlpR transcriptional regulator</fullName>
    </submittedName>
</protein>
<dbReference type="PANTHER" id="PTHR30363:SF44">
    <property type="entry name" value="AGA OPERON TRANSCRIPTIONAL REPRESSOR-RELATED"/>
    <property type="match status" value="1"/>
</dbReference>
<keyword evidence="3" id="KW-0804">Transcription</keyword>
<dbReference type="GO" id="GO:0003700">
    <property type="term" value="F:DNA-binding transcription factor activity"/>
    <property type="evidence" value="ECO:0007669"/>
    <property type="project" value="InterPro"/>
</dbReference>
<name>A0A963Z5G7_9PROT</name>